<dbReference type="RefSeq" id="WP_168774716.1">
    <property type="nucleotide sequence ID" value="NZ_JAABNR010000008.1"/>
</dbReference>
<dbReference type="Pfam" id="PF04883">
    <property type="entry name" value="HK97-gp10_like"/>
    <property type="match status" value="1"/>
</dbReference>
<protein>
    <submittedName>
        <fullName evidence="1">HK97 gp10 family phage protein</fullName>
    </submittedName>
</protein>
<name>A0AAE4YAZ6_9RHOB</name>
<evidence type="ECO:0000313" key="2">
    <source>
        <dbReference type="Proteomes" id="UP001193501"/>
    </source>
</evidence>
<dbReference type="EMBL" id="JAABNR010000008">
    <property type="protein sequence ID" value="NBZ87908.1"/>
    <property type="molecule type" value="Genomic_DNA"/>
</dbReference>
<organism evidence="1 2">
    <name type="scientific">Stagnihabitans tardus</name>
    <dbReference type="NCBI Taxonomy" id="2699202"/>
    <lineage>
        <taxon>Bacteria</taxon>
        <taxon>Pseudomonadati</taxon>
        <taxon>Pseudomonadota</taxon>
        <taxon>Alphaproteobacteria</taxon>
        <taxon>Rhodobacterales</taxon>
        <taxon>Paracoccaceae</taxon>
        <taxon>Stagnihabitans</taxon>
    </lineage>
</organism>
<dbReference type="InterPro" id="IPR010064">
    <property type="entry name" value="HK97-gp10_tail"/>
</dbReference>
<gene>
    <name evidence="1" type="ORF">GV832_09990</name>
</gene>
<dbReference type="Proteomes" id="UP001193501">
    <property type="component" value="Unassembled WGS sequence"/>
</dbReference>
<dbReference type="AlphaFoldDB" id="A0AAE4YAZ6"/>
<keyword evidence="2" id="KW-1185">Reference proteome</keyword>
<reference evidence="1" key="1">
    <citation type="submission" date="2020-01" db="EMBL/GenBank/DDBJ databases">
        <authorList>
            <person name="Chen W.-M."/>
        </authorList>
    </citation>
    <scope>NUCLEOTIDE SEQUENCE</scope>
    <source>
        <strain evidence="1">CYK-10</strain>
    </source>
</reference>
<sequence>MGANGLASFKARLSGIPAAVRETLAGDLVEAATDVAAAVARIAPRDEGDLAASVAVTGPGQPTPEYSQPGGSFVVGTNAAAVTVGNSEVRYPHLVEYGTTKAPAQPFFWPAVNVTRGAVKAKIKAGMRRAIRGGK</sequence>
<accession>A0AAE4YAZ6</accession>
<proteinExistence type="predicted"/>
<comment type="caution">
    <text evidence="1">The sequence shown here is derived from an EMBL/GenBank/DDBJ whole genome shotgun (WGS) entry which is preliminary data.</text>
</comment>
<evidence type="ECO:0000313" key="1">
    <source>
        <dbReference type="EMBL" id="NBZ87908.1"/>
    </source>
</evidence>
<dbReference type="NCBIfam" id="TIGR01725">
    <property type="entry name" value="phge_HK97_gp10"/>
    <property type="match status" value="1"/>
</dbReference>